<keyword evidence="12" id="KW-1185">Reference proteome</keyword>
<feature type="compositionally biased region" description="Low complexity" evidence="9">
    <location>
        <begin position="60"/>
        <end position="72"/>
    </location>
</feature>
<dbReference type="AlphaFoldDB" id="A0A673JWQ3"/>
<dbReference type="InterPro" id="IPR024161">
    <property type="entry name" value="Znf_nanos-typ"/>
</dbReference>
<evidence type="ECO:0000256" key="8">
    <source>
        <dbReference type="PROSITE-ProRule" id="PRU00855"/>
    </source>
</evidence>
<evidence type="ECO:0000256" key="7">
    <source>
        <dbReference type="ARBA" id="ARBA00022884"/>
    </source>
</evidence>
<dbReference type="InterPro" id="IPR038129">
    <property type="entry name" value="Nanos_sf"/>
</dbReference>
<evidence type="ECO:0000256" key="3">
    <source>
        <dbReference type="ARBA" id="ARBA00022723"/>
    </source>
</evidence>
<evidence type="ECO:0000259" key="10">
    <source>
        <dbReference type="PROSITE" id="PS51522"/>
    </source>
</evidence>
<dbReference type="PANTHER" id="PTHR12887">
    <property type="entry name" value="NANOS PROTEIN"/>
    <property type="match status" value="1"/>
</dbReference>
<evidence type="ECO:0000256" key="1">
    <source>
        <dbReference type="ARBA" id="ARBA00004496"/>
    </source>
</evidence>
<keyword evidence="5" id="KW-0862">Zinc</keyword>
<protein>
    <submittedName>
        <fullName evidence="11">Nanos homolog 2</fullName>
    </submittedName>
</protein>
<dbReference type="Pfam" id="PF05741">
    <property type="entry name" value="zf-nanos"/>
    <property type="match status" value="1"/>
</dbReference>
<feature type="domain" description="Nanos-type" evidence="10">
    <location>
        <begin position="81"/>
        <end position="135"/>
    </location>
</feature>
<reference evidence="11" key="1">
    <citation type="submission" date="2025-08" db="UniProtKB">
        <authorList>
            <consortium name="Ensembl"/>
        </authorList>
    </citation>
    <scope>IDENTIFICATION</scope>
</reference>
<evidence type="ECO:0000256" key="6">
    <source>
        <dbReference type="ARBA" id="ARBA00022845"/>
    </source>
</evidence>
<evidence type="ECO:0000256" key="4">
    <source>
        <dbReference type="ARBA" id="ARBA00022771"/>
    </source>
</evidence>
<comment type="subcellular location">
    <subcellularLocation>
        <location evidence="1">Cytoplasm</location>
    </subcellularLocation>
</comment>
<dbReference type="InterPro" id="IPR008705">
    <property type="entry name" value="Nanos/Xcar2"/>
</dbReference>
<evidence type="ECO:0000313" key="11">
    <source>
        <dbReference type="Ensembl" id="ENSSRHP00000057666.1"/>
    </source>
</evidence>
<dbReference type="Ensembl" id="ENSSRHT00000059270.1">
    <property type="protein sequence ID" value="ENSSRHP00000057666.1"/>
    <property type="gene ID" value="ENSSRHG00000028898.1"/>
</dbReference>
<accession>A0A673JWQ3</accession>
<comment type="similarity">
    <text evidence="8">Belongs to the nanos family.</text>
</comment>
<evidence type="ECO:0000256" key="9">
    <source>
        <dbReference type="SAM" id="MobiDB-lite"/>
    </source>
</evidence>
<evidence type="ECO:0000256" key="5">
    <source>
        <dbReference type="ARBA" id="ARBA00022833"/>
    </source>
</evidence>
<dbReference type="GO" id="GO:0006417">
    <property type="term" value="P:regulation of translation"/>
    <property type="evidence" value="ECO:0007669"/>
    <property type="project" value="UniProtKB-UniRule"/>
</dbReference>
<keyword evidence="3" id="KW-0479">Metal-binding</keyword>
<proteinExistence type="inferred from homology"/>
<keyword evidence="4 8" id="KW-0863">Zinc-finger</keyword>
<keyword evidence="2" id="KW-0963">Cytoplasm</keyword>
<keyword evidence="7 8" id="KW-0694">RNA-binding</keyword>
<evidence type="ECO:0000256" key="2">
    <source>
        <dbReference type="ARBA" id="ARBA00022490"/>
    </source>
</evidence>
<dbReference type="GO" id="GO:0003723">
    <property type="term" value="F:RNA binding"/>
    <property type="evidence" value="ECO:0007669"/>
    <property type="project" value="UniProtKB-UniRule"/>
</dbReference>
<feature type="region of interest" description="Disordered" evidence="9">
    <location>
        <begin position="42"/>
        <end position="78"/>
    </location>
</feature>
<dbReference type="Gene3D" id="4.10.60.30">
    <property type="entry name" value="Nanos, RNA-binding domain"/>
    <property type="match status" value="1"/>
</dbReference>
<dbReference type="PROSITE" id="PS51522">
    <property type="entry name" value="ZF_NANOS"/>
    <property type="match status" value="1"/>
</dbReference>
<dbReference type="GO" id="GO:0008270">
    <property type="term" value="F:zinc ion binding"/>
    <property type="evidence" value="ECO:0007669"/>
    <property type="project" value="UniProtKB-KW"/>
</dbReference>
<dbReference type="Proteomes" id="UP000472270">
    <property type="component" value="Unassembled WGS sequence"/>
</dbReference>
<evidence type="ECO:0000313" key="12">
    <source>
        <dbReference type="Proteomes" id="UP000472270"/>
    </source>
</evidence>
<keyword evidence="6 8" id="KW-0810">Translation regulation</keyword>
<organism evidence="11 12">
    <name type="scientific">Sinocyclocheilus rhinocerous</name>
    <dbReference type="NCBI Taxonomy" id="307959"/>
    <lineage>
        <taxon>Eukaryota</taxon>
        <taxon>Metazoa</taxon>
        <taxon>Chordata</taxon>
        <taxon>Craniata</taxon>
        <taxon>Vertebrata</taxon>
        <taxon>Euteleostomi</taxon>
        <taxon>Actinopterygii</taxon>
        <taxon>Neopterygii</taxon>
        <taxon>Teleostei</taxon>
        <taxon>Ostariophysi</taxon>
        <taxon>Cypriniformes</taxon>
        <taxon>Cyprinidae</taxon>
        <taxon>Cyprininae</taxon>
        <taxon>Sinocyclocheilus</taxon>
    </lineage>
</organism>
<name>A0A673JWQ3_9TELE</name>
<dbReference type="GO" id="GO:0005737">
    <property type="term" value="C:cytoplasm"/>
    <property type="evidence" value="ECO:0007669"/>
    <property type="project" value="UniProtKB-SubCell"/>
</dbReference>
<sequence length="155" mass="17303">CRSVNDTISTNSSASDGCFLMWRDYMDLRRTLSQLLEHRDGAQAADVSETPAEGFVRAGSSSSVSSTSASSSRDLRTPRDSCGFCRQNGETPVVYMSHRLKARDGRILCPILRSYVCPFCSATGDWAHTRHYCPRRNTPETGDCIKNRFCYLNCI</sequence>
<reference evidence="11" key="2">
    <citation type="submission" date="2025-09" db="UniProtKB">
        <authorList>
            <consortium name="Ensembl"/>
        </authorList>
    </citation>
    <scope>IDENTIFICATION</scope>
</reference>